<comment type="caution">
    <text evidence="1">The sequence shown here is derived from an EMBL/GenBank/DDBJ whole genome shotgun (WGS) entry which is preliminary data.</text>
</comment>
<evidence type="ECO:0000313" key="1">
    <source>
        <dbReference type="EMBL" id="RMX42486.1"/>
    </source>
</evidence>
<sequence length="182" mass="20860">MPVVKNEILKQEDVEQCNPQGYVFPAELNLEVDPLTVGLRESVFNRWRDRKQSSGFAEKLNSEFAEFLLHQKTSINTGHEFEEMDLLFSHENVSGRHVTNAETMCHIICPALLVSRDVDFNSLSEDDVSEEVVHVVSCYDNHHFPHLEQRYHSKCNILYRSCCICIYASCNGFISFEEGGLS</sequence>
<evidence type="ECO:0000313" key="2">
    <source>
        <dbReference type="Proteomes" id="UP000275408"/>
    </source>
</evidence>
<keyword evidence="2" id="KW-1185">Reference proteome</keyword>
<accession>A0A3M6TMA5</accession>
<organism evidence="1 2">
    <name type="scientific">Pocillopora damicornis</name>
    <name type="common">Cauliflower coral</name>
    <name type="synonym">Millepora damicornis</name>
    <dbReference type="NCBI Taxonomy" id="46731"/>
    <lineage>
        <taxon>Eukaryota</taxon>
        <taxon>Metazoa</taxon>
        <taxon>Cnidaria</taxon>
        <taxon>Anthozoa</taxon>
        <taxon>Hexacorallia</taxon>
        <taxon>Scleractinia</taxon>
        <taxon>Astrocoeniina</taxon>
        <taxon>Pocilloporidae</taxon>
        <taxon>Pocillopora</taxon>
    </lineage>
</organism>
<dbReference type="EMBL" id="RCHS01003364">
    <property type="protein sequence ID" value="RMX42486.1"/>
    <property type="molecule type" value="Genomic_DNA"/>
</dbReference>
<gene>
    <name evidence="1" type="ORF">pdam_00024946</name>
</gene>
<protein>
    <submittedName>
        <fullName evidence="1">Uncharacterized protein</fullName>
    </submittedName>
</protein>
<reference evidence="1 2" key="1">
    <citation type="journal article" date="2018" name="Sci. Rep.">
        <title>Comparative analysis of the Pocillopora damicornis genome highlights role of immune system in coral evolution.</title>
        <authorList>
            <person name="Cunning R."/>
            <person name="Bay R.A."/>
            <person name="Gillette P."/>
            <person name="Baker A.C."/>
            <person name="Traylor-Knowles N."/>
        </authorList>
    </citation>
    <scope>NUCLEOTIDE SEQUENCE [LARGE SCALE GENOMIC DNA]</scope>
    <source>
        <strain evidence="1">RSMAS</strain>
        <tissue evidence="1">Whole animal</tissue>
    </source>
</reference>
<proteinExistence type="predicted"/>
<dbReference type="Proteomes" id="UP000275408">
    <property type="component" value="Unassembled WGS sequence"/>
</dbReference>
<dbReference type="AlphaFoldDB" id="A0A3M6TMA5"/>
<name>A0A3M6TMA5_POCDA</name>